<dbReference type="Pfam" id="PF01850">
    <property type="entry name" value="PIN"/>
    <property type="match status" value="1"/>
</dbReference>
<comment type="similarity">
    <text evidence="7 8">Belongs to the PINc/VapC protein family.</text>
</comment>
<dbReference type="PANTHER" id="PTHR33653">
    <property type="entry name" value="RIBONUCLEASE VAPC2"/>
    <property type="match status" value="1"/>
</dbReference>
<keyword evidence="5 8" id="KW-0378">Hydrolase</keyword>
<organism evidence="10 11">
    <name type="scientific">Comamonas flocculans</name>
    <dbReference type="NCBI Taxonomy" id="2597701"/>
    <lineage>
        <taxon>Bacteria</taxon>
        <taxon>Pseudomonadati</taxon>
        <taxon>Pseudomonadota</taxon>
        <taxon>Betaproteobacteria</taxon>
        <taxon>Burkholderiales</taxon>
        <taxon>Comamonadaceae</taxon>
        <taxon>Comamonas</taxon>
    </lineage>
</organism>
<evidence type="ECO:0000256" key="8">
    <source>
        <dbReference type="HAMAP-Rule" id="MF_00265"/>
    </source>
</evidence>
<evidence type="ECO:0000313" key="10">
    <source>
        <dbReference type="EMBL" id="QEA13274.1"/>
    </source>
</evidence>
<evidence type="ECO:0000256" key="5">
    <source>
        <dbReference type="ARBA" id="ARBA00022801"/>
    </source>
</evidence>
<accession>A0A5B8RX27</accession>
<dbReference type="GO" id="GO:0000287">
    <property type="term" value="F:magnesium ion binding"/>
    <property type="evidence" value="ECO:0007669"/>
    <property type="project" value="UniProtKB-UniRule"/>
</dbReference>
<dbReference type="InterPro" id="IPR029060">
    <property type="entry name" value="PIN-like_dom_sf"/>
</dbReference>
<dbReference type="OrthoDB" id="9796690at2"/>
<feature type="binding site" evidence="8">
    <location>
        <position position="100"/>
    </location>
    <ligand>
        <name>Mg(2+)</name>
        <dbReference type="ChEBI" id="CHEBI:18420"/>
    </ligand>
</feature>
<dbReference type="CDD" id="cd18748">
    <property type="entry name" value="PIN_VapC4-5_FitB-like"/>
    <property type="match status" value="1"/>
</dbReference>
<comment type="cofactor">
    <cofactor evidence="1 8">
        <name>Mg(2+)</name>
        <dbReference type="ChEBI" id="CHEBI:18420"/>
    </cofactor>
</comment>
<keyword evidence="4 8" id="KW-0479">Metal-binding</keyword>
<name>A0A5B8RX27_9BURK</name>
<keyword evidence="11" id="KW-1185">Reference proteome</keyword>
<dbReference type="EC" id="3.1.-.-" evidence="8"/>
<dbReference type="InterPro" id="IPR022907">
    <property type="entry name" value="VapC_family"/>
</dbReference>
<gene>
    <name evidence="8" type="primary">vapC</name>
    <name evidence="10" type="ORF">FOZ74_09660</name>
</gene>
<feature type="domain" description="PIN" evidence="9">
    <location>
        <begin position="6"/>
        <end position="125"/>
    </location>
</feature>
<dbReference type="GO" id="GO:0090729">
    <property type="term" value="F:toxin activity"/>
    <property type="evidence" value="ECO:0007669"/>
    <property type="project" value="UniProtKB-KW"/>
</dbReference>
<dbReference type="RefSeq" id="WP_146912866.1">
    <property type="nucleotide sequence ID" value="NZ_CP042344.1"/>
</dbReference>
<evidence type="ECO:0000256" key="1">
    <source>
        <dbReference type="ARBA" id="ARBA00001946"/>
    </source>
</evidence>
<proteinExistence type="inferred from homology"/>
<dbReference type="GO" id="GO:0004540">
    <property type="term" value="F:RNA nuclease activity"/>
    <property type="evidence" value="ECO:0007669"/>
    <property type="project" value="InterPro"/>
</dbReference>
<keyword evidence="2 8" id="KW-1277">Toxin-antitoxin system</keyword>
<dbReference type="KEGG" id="cof:FOZ74_09660"/>
<dbReference type="EMBL" id="CP042344">
    <property type="protein sequence ID" value="QEA13274.1"/>
    <property type="molecule type" value="Genomic_DNA"/>
</dbReference>
<evidence type="ECO:0000256" key="6">
    <source>
        <dbReference type="ARBA" id="ARBA00022842"/>
    </source>
</evidence>
<dbReference type="InterPro" id="IPR002716">
    <property type="entry name" value="PIN_dom"/>
</dbReference>
<evidence type="ECO:0000259" key="9">
    <source>
        <dbReference type="Pfam" id="PF01850"/>
    </source>
</evidence>
<comment type="function">
    <text evidence="8">Toxic component of a toxin-antitoxin (TA) system. An RNase.</text>
</comment>
<keyword evidence="3 8" id="KW-0540">Nuclease</keyword>
<dbReference type="SUPFAM" id="SSF88723">
    <property type="entry name" value="PIN domain-like"/>
    <property type="match status" value="1"/>
</dbReference>
<feature type="binding site" evidence="8">
    <location>
        <position position="9"/>
    </location>
    <ligand>
        <name>Mg(2+)</name>
        <dbReference type="ChEBI" id="CHEBI:18420"/>
    </ligand>
</feature>
<dbReference type="GO" id="GO:0016787">
    <property type="term" value="F:hydrolase activity"/>
    <property type="evidence" value="ECO:0007669"/>
    <property type="project" value="UniProtKB-KW"/>
</dbReference>
<keyword evidence="8" id="KW-0800">Toxin</keyword>
<evidence type="ECO:0000256" key="2">
    <source>
        <dbReference type="ARBA" id="ARBA00022649"/>
    </source>
</evidence>
<dbReference type="Proteomes" id="UP000321199">
    <property type="component" value="Chromosome"/>
</dbReference>
<dbReference type="AlphaFoldDB" id="A0A5B8RX27"/>
<evidence type="ECO:0000256" key="7">
    <source>
        <dbReference type="ARBA" id="ARBA00038093"/>
    </source>
</evidence>
<reference evidence="10 11" key="1">
    <citation type="submission" date="2019-07" db="EMBL/GenBank/DDBJ databases">
        <title>Complete genome sequence of Comamonas sp. NLF 7-7 isolated from livestock.</title>
        <authorList>
            <person name="Kim D.H."/>
            <person name="Kim J.G."/>
        </authorList>
    </citation>
    <scope>NUCLEOTIDE SEQUENCE [LARGE SCALE GENOMIC DNA]</scope>
    <source>
        <strain evidence="10 11">NLF 7-7</strain>
    </source>
</reference>
<evidence type="ECO:0000313" key="11">
    <source>
        <dbReference type="Proteomes" id="UP000321199"/>
    </source>
</evidence>
<dbReference type="PANTHER" id="PTHR33653:SF1">
    <property type="entry name" value="RIBONUCLEASE VAPC2"/>
    <property type="match status" value="1"/>
</dbReference>
<evidence type="ECO:0000256" key="4">
    <source>
        <dbReference type="ARBA" id="ARBA00022723"/>
    </source>
</evidence>
<dbReference type="InterPro" id="IPR050556">
    <property type="entry name" value="Type_II_TA_system_RNase"/>
</dbReference>
<sequence length="140" mass="15013">MSRTRYLLDTNVLSELVRQPQGVVARQIAAVGEGSVCTSIIVAVELRFGAAKRGLPQLMQQVDAILNALEVLPLEPPADDTYAQVRCRLERTGRPIGPNDLLIAAHALALDCTLVTANMGEFGRVPGLQVVNWLAPEASA</sequence>
<dbReference type="Gene3D" id="3.40.50.1010">
    <property type="entry name" value="5'-nuclease"/>
    <property type="match status" value="1"/>
</dbReference>
<dbReference type="HAMAP" id="MF_00265">
    <property type="entry name" value="VapC_Nob1"/>
    <property type="match status" value="1"/>
</dbReference>
<evidence type="ECO:0000256" key="3">
    <source>
        <dbReference type="ARBA" id="ARBA00022722"/>
    </source>
</evidence>
<keyword evidence="6 8" id="KW-0460">Magnesium</keyword>
<protein>
    <recommendedName>
        <fullName evidence="8">Ribonuclease VapC</fullName>
        <shortName evidence="8">RNase VapC</shortName>
        <ecNumber evidence="8">3.1.-.-</ecNumber>
    </recommendedName>
    <alternativeName>
        <fullName evidence="8">Toxin VapC</fullName>
    </alternativeName>
</protein>